<name>A0A9N9HL65_9GLOM</name>
<dbReference type="Pfam" id="PF23436">
    <property type="entry name" value="RabGap-TBC_2"/>
    <property type="match status" value="1"/>
</dbReference>
<dbReference type="InterPro" id="IPR000195">
    <property type="entry name" value="Rab-GAP-TBC_dom"/>
</dbReference>
<feature type="coiled-coil region" evidence="3">
    <location>
        <begin position="801"/>
        <end position="849"/>
    </location>
</feature>
<evidence type="ECO:0000259" key="5">
    <source>
        <dbReference type="PROSITE" id="PS50086"/>
    </source>
</evidence>
<dbReference type="OrthoDB" id="295078at2759"/>
<dbReference type="Proteomes" id="UP000789508">
    <property type="component" value="Unassembled WGS sequence"/>
</dbReference>
<dbReference type="InterPro" id="IPR035969">
    <property type="entry name" value="Rab-GAP_TBC_sf"/>
</dbReference>
<feature type="non-terminal residue" evidence="6">
    <location>
        <position position="857"/>
    </location>
</feature>
<sequence>SSNRRDSENEVKHVERASISSSVYSSSGVISSNKRDSEASSANDDNESKIKKQLSISSSIYEGVSNYNSLDEEDEESSDVLLDTAIKDSVVAKEQPDTENHNHTSDLSSDNEELSENTKEIVELKNESDLKVDVDKTENEKVEEHNDNESSSIFIPSHLDSPGEAVASSKYISESSIDSANLTTSPTLSESFSKEPENNSSTSSSLSSYSSNFSHERKSSKSSVSSISSLQHVDLKRPIAIEVIEEIEEQQQLEQKEESNNRMSVASLGENPHLNEISLDDDTEQEEESVGWSFSKNLQAPVKSLTSFISSFSSPSTPTTENLHHTEDADSHGDTMNPKTPTSSRSFTSLFSLRSGHSSTTSVPETDMRRLSNASLISQNSNYDLLLNKIDKENEIMTTNPRARRLSLQGMEEIKKSFERVQNNITDKEAVDNIDWDFWGLIISDYETVAKSQPRQLSRMIQKGIPPALRGMIWQLMSKSKDSELESTYAQLLKETSVHEKLIMRDLNRTFPKHEYFQDQNGIGQEGLFNVVKAYSLFDKEVGYCQGISFVVGPLLLHMPDEEAFCVLVRLMTFYNMRGHFLPGMDGLQLRLFQFDRLVEEMLPKVHQHLQAQGVNSSMYASQWFMTLFAYKFPLSLVLRIYDTIFTEGIEALFRFSIALLKRNEDRLVHMEFEKLLEFLKSGLYTNAYQIRITIKKLQKYQQQYLAYQETERQARSAETIAMERLRVSNNQLSQQVKQLEGSLQTLNREHIDLANELINTKIELAKVKDENDTLHHTVSDLRKSLEVTPVQVENRVREEMNSLASKNMELVTRNTQLEDQLANLENMLIEIKMRYAESENEREVLRRKWNGLKKAL</sequence>
<feature type="non-terminal residue" evidence="6">
    <location>
        <position position="1"/>
    </location>
</feature>
<evidence type="ECO:0000256" key="1">
    <source>
        <dbReference type="ARBA" id="ARBA00022468"/>
    </source>
</evidence>
<feature type="compositionally biased region" description="Low complexity" evidence="4">
    <location>
        <begin position="18"/>
        <end position="32"/>
    </location>
</feature>
<dbReference type="FunFam" id="1.10.10.750:FF:000003">
    <property type="entry name" value="GTPase activating protein (Evi5)"/>
    <property type="match status" value="1"/>
</dbReference>
<feature type="compositionally biased region" description="Low complexity" evidence="4">
    <location>
        <begin position="311"/>
        <end position="320"/>
    </location>
</feature>
<evidence type="ECO:0000313" key="7">
    <source>
        <dbReference type="Proteomes" id="UP000789508"/>
    </source>
</evidence>
<keyword evidence="2 3" id="KW-0175">Coiled coil</keyword>
<proteinExistence type="predicted"/>
<feature type="coiled-coil region" evidence="3">
    <location>
        <begin position="723"/>
        <end position="764"/>
    </location>
</feature>
<organism evidence="6 7">
    <name type="scientific">Ambispora leptoticha</name>
    <dbReference type="NCBI Taxonomy" id="144679"/>
    <lineage>
        <taxon>Eukaryota</taxon>
        <taxon>Fungi</taxon>
        <taxon>Fungi incertae sedis</taxon>
        <taxon>Mucoromycota</taxon>
        <taxon>Glomeromycotina</taxon>
        <taxon>Glomeromycetes</taxon>
        <taxon>Archaeosporales</taxon>
        <taxon>Ambisporaceae</taxon>
        <taxon>Ambispora</taxon>
    </lineage>
</organism>
<feature type="compositionally biased region" description="Polar residues" evidence="4">
    <location>
        <begin position="180"/>
        <end position="191"/>
    </location>
</feature>
<comment type="caution">
    <text evidence="6">The sequence shown here is derived from an EMBL/GenBank/DDBJ whole genome shotgun (WGS) entry which is preliminary data.</text>
</comment>
<feature type="compositionally biased region" description="Basic and acidic residues" evidence="4">
    <location>
        <begin position="90"/>
        <end position="104"/>
    </location>
</feature>
<dbReference type="SUPFAM" id="SSF47923">
    <property type="entry name" value="Ypt/Rab-GAP domain of gyp1p"/>
    <property type="match status" value="2"/>
</dbReference>
<evidence type="ECO:0000256" key="2">
    <source>
        <dbReference type="ARBA" id="ARBA00023054"/>
    </source>
</evidence>
<feature type="compositionally biased region" description="Basic and acidic residues" evidence="4">
    <location>
        <begin position="116"/>
        <end position="148"/>
    </location>
</feature>
<accession>A0A9N9HL65</accession>
<dbReference type="EMBL" id="CAJVPS010017516">
    <property type="protein sequence ID" value="CAG8694069.1"/>
    <property type="molecule type" value="Genomic_DNA"/>
</dbReference>
<feature type="region of interest" description="Disordered" evidence="4">
    <location>
        <begin position="311"/>
        <end position="347"/>
    </location>
</feature>
<dbReference type="PANTHER" id="PTHR47219">
    <property type="entry name" value="RAB GTPASE-ACTIVATING PROTEIN 1-LIKE"/>
    <property type="match status" value="1"/>
</dbReference>
<dbReference type="AlphaFoldDB" id="A0A9N9HL65"/>
<feature type="compositionally biased region" description="Low complexity" evidence="4">
    <location>
        <begin position="198"/>
        <end position="213"/>
    </location>
</feature>
<dbReference type="Gene3D" id="1.10.472.80">
    <property type="entry name" value="Ypt/Rab-GAP domain of gyp1p, domain 3"/>
    <property type="match status" value="1"/>
</dbReference>
<feature type="region of interest" description="Disordered" evidence="4">
    <location>
        <begin position="85"/>
        <end position="230"/>
    </location>
</feature>
<gene>
    <name evidence="6" type="ORF">ALEPTO_LOCUS11316</name>
</gene>
<dbReference type="Gene3D" id="1.10.8.270">
    <property type="entry name" value="putative rabgap domain of human tbc1 domain family member 14 like domains"/>
    <property type="match status" value="1"/>
</dbReference>
<dbReference type="FunFam" id="1.10.8.270:FF:000001">
    <property type="entry name" value="TBC1 domain family member 1"/>
    <property type="match status" value="1"/>
</dbReference>
<dbReference type="PROSITE" id="PS50086">
    <property type="entry name" value="TBC_RABGAP"/>
    <property type="match status" value="1"/>
</dbReference>
<reference evidence="6" key="1">
    <citation type="submission" date="2021-06" db="EMBL/GenBank/DDBJ databases">
        <authorList>
            <person name="Kallberg Y."/>
            <person name="Tangrot J."/>
            <person name="Rosling A."/>
        </authorList>
    </citation>
    <scope>NUCLEOTIDE SEQUENCE</scope>
    <source>
        <strain evidence="6">FL130A</strain>
    </source>
</reference>
<keyword evidence="7" id="KW-1185">Reference proteome</keyword>
<feature type="domain" description="Rab-GAP TBC" evidence="5">
    <location>
        <begin position="464"/>
        <end position="649"/>
    </location>
</feature>
<evidence type="ECO:0000256" key="3">
    <source>
        <dbReference type="SAM" id="Coils"/>
    </source>
</evidence>
<dbReference type="GO" id="GO:0005096">
    <property type="term" value="F:GTPase activator activity"/>
    <property type="evidence" value="ECO:0007669"/>
    <property type="project" value="UniProtKB-KW"/>
</dbReference>
<feature type="region of interest" description="Disordered" evidence="4">
    <location>
        <begin position="1"/>
        <end position="53"/>
    </location>
</feature>
<feature type="compositionally biased region" description="Basic and acidic residues" evidence="4">
    <location>
        <begin position="322"/>
        <end position="333"/>
    </location>
</feature>
<protein>
    <submittedName>
        <fullName evidence="6">13628_t:CDS:1</fullName>
    </submittedName>
</protein>
<keyword evidence="1" id="KW-0343">GTPase activation</keyword>
<dbReference type="PANTHER" id="PTHR47219:SF9">
    <property type="entry name" value="GTPASE ACTIVATING PROTEIN AND CENTROSOME-ASSOCIATED, ISOFORM B"/>
    <property type="match status" value="1"/>
</dbReference>
<feature type="compositionally biased region" description="Basic and acidic residues" evidence="4">
    <location>
        <begin position="1"/>
        <end position="16"/>
    </location>
</feature>
<dbReference type="SMART" id="SM00164">
    <property type="entry name" value="TBC"/>
    <property type="match status" value="1"/>
</dbReference>
<evidence type="ECO:0000256" key="4">
    <source>
        <dbReference type="SAM" id="MobiDB-lite"/>
    </source>
</evidence>
<dbReference type="FunFam" id="1.10.472.80:FF:000027">
    <property type="entry name" value="GTPase activating protein (Evi5)"/>
    <property type="match status" value="1"/>
</dbReference>
<dbReference type="GO" id="GO:0031267">
    <property type="term" value="F:small GTPase binding"/>
    <property type="evidence" value="ECO:0007669"/>
    <property type="project" value="TreeGrafter"/>
</dbReference>
<dbReference type="InterPro" id="IPR050302">
    <property type="entry name" value="Rab_GAP_TBC_domain"/>
</dbReference>
<feature type="compositionally biased region" description="Low complexity" evidence="4">
    <location>
        <begin position="168"/>
        <end position="179"/>
    </location>
</feature>
<dbReference type="Gene3D" id="1.10.10.750">
    <property type="entry name" value="Ypt/Rab-GAP domain of gyp1p, domain 1"/>
    <property type="match status" value="1"/>
</dbReference>
<evidence type="ECO:0000313" key="6">
    <source>
        <dbReference type="EMBL" id="CAG8694069.1"/>
    </source>
</evidence>